<dbReference type="NCBIfam" id="TIGR01145">
    <property type="entry name" value="ATP_synt_delta"/>
    <property type="match status" value="1"/>
</dbReference>
<evidence type="ECO:0000256" key="7">
    <source>
        <dbReference type="ARBA" id="ARBA00023310"/>
    </source>
</evidence>
<comment type="subunit">
    <text evidence="9">Component of the ATP synthase complex composed at least of ATP5F1A/subunit alpha, ATP5F1B/subunit beta, ATP5MC1/subunit c (homooctomer), MT-ATP6/subunit a, MT-ATP8/subunit 8, ATP5ME/subunit e, ATP5MF/subunit f, ATP5MG/subunit g, ATP5MK/subunit k, ATP5MJ/subunit j, ATP5F1C/subunit gamma, ATP5F1D/subunit delta, ATP5F1E/subunit epsilon, ATP5PF/subunit F6, ATP5PB/subunit b, ATP5PD/subunit d, ATP5PO/subunit OSCP. ATP synthase complex consists of a soluble F(1) head domain (subunits alpha(3) and beta(3)) - the catalytic core - and a membrane F(0) domain - the membrane proton channel (subunits c, a, 8, e, f, g, k and j). These two domains are linked by a central stalk (subunits gamma, delta, and epsilon) rotating inside the F1 region and a stationary peripheral stalk (subunits F6, b, d, and OSCP).</text>
</comment>
<keyword evidence="7" id="KW-0066">ATP synthesis</keyword>
<comment type="similarity">
    <text evidence="2">Belongs to the ATPase delta chain family.</text>
</comment>
<proteinExistence type="inferred from homology"/>
<dbReference type="GO" id="GO:0016020">
    <property type="term" value="C:membrane"/>
    <property type="evidence" value="ECO:0007669"/>
    <property type="project" value="UniProtKB-SubCell"/>
</dbReference>
<evidence type="ECO:0000313" key="13">
    <source>
        <dbReference type="Proteomes" id="UP001620645"/>
    </source>
</evidence>
<dbReference type="PRINTS" id="PR00125">
    <property type="entry name" value="ATPASEDELTA"/>
</dbReference>
<dbReference type="InterPro" id="IPR000711">
    <property type="entry name" value="ATPase_OSCP/dsu"/>
</dbReference>
<dbReference type="Gene3D" id="1.10.520.20">
    <property type="entry name" value="N-terminal domain of the delta subunit of the F1F0-ATP synthase"/>
    <property type="match status" value="1"/>
</dbReference>
<comment type="caution">
    <text evidence="12">The sequence shown here is derived from an EMBL/GenBank/DDBJ whole genome shotgun (WGS) entry which is preliminary data.</text>
</comment>
<name>A0ABD2IG08_HETSC</name>
<evidence type="ECO:0000256" key="2">
    <source>
        <dbReference type="ARBA" id="ARBA00007046"/>
    </source>
</evidence>
<dbReference type="Pfam" id="PF00213">
    <property type="entry name" value="OSCP"/>
    <property type="match status" value="1"/>
</dbReference>
<dbReference type="Proteomes" id="UP001620645">
    <property type="component" value="Unassembled WGS sequence"/>
</dbReference>
<dbReference type="InterPro" id="IPR020781">
    <property type="entry name" value="ATPase_OSCP/d_CS"/>
</dbReference>
<gene>
    <name evidence="12" type="ORF">niasHS_012103</name>
</gene>
<dbReference type="AlphaFoldDB" id="A0ABD2IG08"/>
<reference evidence="12 13" key="1">
    <citation type="submission" date="2024-10" db="EMBL/GenBank/DDBJ databases">
        <authorList>
            <person name="Kim D."/>
        </authorList>
    </citation>
    <scope>NUCLEOTIDE SEQUENCE [LARGE SCALE GENOMIC DNA]</scope>
    <source>
        <strain evidence="12">Taebaek</strain>
    </source>
</reference>
<evidence type="ECO:0000256" key="8">
    <source>
        <dbReference type="ARBA" id="ARBA00033369"/>
    </source>
</evidence>
<dbReference type="GO" id="GO:0006754">
    <property type="term" value="P:ATP biosynthetic process"/>
    <property type="evidence" value="ECO:0007669"/>
    <property type="project" value="UniProtKB-KW"/>
</dbReference>
<keyword evidence="13" id="KW-1185">Reference proteome</keyword>
<dbReference type="InterPro" id="IPR026015">
    <property type="entry name" value="ATP_synth_OSCP/delta_N_sf"/>
</dbReference>
<evidence type="ECO:0000313" key="12">
    <source>
        <dbReference type="EMBL" id="KAL3078216.1"/>
    </source>
</evidence>
<keyword evidence="5" id="KW-0406">Ion transport</keyword>
<evidence type="ECO:0000256" key="6">
    <source>
        <dbReference type="ARBA" id="ARBA00023136"/>
    </source>
</evidence>
<evidence type="ECO:0000256" key="1">
    <source>
        <dbReference type="ARBA" id="ARBA00004370"/>
    </source>
</evidence>
<dbReference type="EMBL" id="JBICCN010000315">
    <property type="protein sequence ID" value="KAL3078216.1"/>
    <property type="molecule type" value="Genomic_DNA"/>
</dbReference>
<keyword evidence="6" id="KW-0472">Membrane</keyword>
<evidence type="ECO:0000256" key="10">
    <source>
        <dbReference type="ARBA" id="ARBA00073432"/>
    </source>
</evidence>
<evidence type="ECO:0000256" key="9">
    <source>
        <dbReference type="ARBA" id="ARBA00064647"/>
    </source>
</evidence>
<dbReference type="PROSITE" id="PS00389">
    <property type="entry name" value="ATPASE_DELTA"/>
    <property type="match status" value="1"/>
</dbReference>
<keyword evidence="4" id="KW-0375">Hydrogen ion transport</keyword>
<sequence length="206" mass="23000">MLIKRAFSFSSRALQQHSVVRPPVQVAGIEGKYASALYSSGIKEKKLENIEKELRQVKELYDTNKEFKSFIDNPILNKQKKKEAVEAVLKKQGVSQQVQNFFGLLAESGRINKLTGVVSSFETIMRAHRGELHVEVASAEPLDKKHEQSLNDALQKFATRGQKLNLTFTVKPDLVGGLVVNIGDKYIDLSMATRLKKMDAVVKGSI</sequence>
<dbReference type="HAMAP" id="MF_01416">
    <property type="entry name" value="ATP_synth_delta_bact"/>
    <property type="match status" value="1"/>
</dbReference>
<accession>A0ABD2IG08</accession>
<evidence type="ECO:0000256" key="4">
    <source>
        <dbReference type="ARBA" id="ARBA00022781"/>
    </source>
</evidence>
<evidence type="ECO:0000256" key="11">
    <source>
        <dbReference type="ARBA" id="ARBA00078525"/>
    </source>
</evidence>
<keyword evidence="3" id="KW-0813">Transport</keyword>
<comment type="subcellular location">
    <subcellularLocation>
        <location evidence="1">Membrane</location>
    </subcellularLocation>
</comment>
<protein>
    <recommendedName>
        <fullName evidence="10">ATP synthase peripheral stalk subunit OSCP, mitochondrial</fullName>
    </recommendedName>
    <alternativeName>
        <fullName evidence="11">ATP synthase subunit O</fullName>
    </alternativeName>
    <alternativeName>
        <fullName evidence="8">Oligomycin sensitivity conferral protein</fullName>
    </alternativeName>
</protein>
<evidence type="ECO:0000256" key="3">
    <source>
        <dbReference type="ARBA" id="ARBA00022448"/>
    </source>
</evidence>
<dbReference type="SUPFAM" id="SSF47928">
    <property type="entry name" value="N-terminal domain of the delta subunit of the F1F0-ATP synthase"/>
    <property type="match status" value="1"/>
</dbReference>
<dbReference type="PANTHER" id="PTHR11910">
    <property type="entry name" value="ATP SYNTHASE DELTA CHAIN"/>
    <property type="match status" value="1"/>
</dbReference>
<dbReference type="GO" id="GO:1902600">
    <property type="term" value="P:proton transmembrane transport"/>
    <property type="evidence" value="ECO:0007669"/>
    <property type="project" value="UniProtKB-KW"/>
</dbReference>
<evidence type="ECO:0000256" key="5">
    <source>
        <dbReference type="ARBA" id="ARBA00023065"/>
    </source>
</evidence>
<organism evidence="12 13">
    <name type="scientific">Heterodera schachtii</name>
    <name type="common">Sugarbeet cyst nematode worm</name>
    <name type="synonym">Tylenchus schachtii</name>
    <dbReference type="NCBI Taxonomy" id="97005"/>
    <lineage>
        <taxon>Eukaryota</taxon>
        <taxon>Metazoa</taxon>
        <taxon>Ecdysozoa</taxon>
        <taxon>Nematoda</taxon>
        <taxon>Chromadorea</taxon>
        <taxon>Rhabditida</taxon>
        <taxon>Tylenchina</taxon>
        <taxon>Tylenchomorpha</taxon>
        <taxon>Tylenchoidea</taxon>
        <taxon>Heteroderidae</taxon>
        <taxon>Heteroderinae</taxon>
        <taxon>Heterodera</taxon>
    </lineage>
</organism>